<dbReference type="STRING" id="6832.A0A553PQL6"/>
<proteinExistence type="predicted"/>
<dbReference type="PRINTS" id="PR00450">
    <property type="entry name" value="RECOVERIN"/>
</dbReference>
<evidence type="ECO:0000256" key="2">
    <source>
        <dbReference type="ARBA" id="ARBA00022837"/>
    </source>
</evidence>
<accession>A0A553PQL6</accession>
<name>A0A553PQL6_TIGCA</name>
<dbReference type="Proteomes" id="UP000318571">
    <property type="component" value="Chromosome 6"/>
</dbReference>
<dbReference type="FunFam" id="1.10.238.10:FF:000178">
    <property type="entry name" value="Calmodulin-2 A"/>
    <property type="match status" value="1"/>
</dbReference>
<evidence type="ECO:0000313" key="5">
    <source>
        <dbReference type="EMBL" id="TRY79978.1"/>
    </source>
</evidence>
<feature type="domain" description="EF-hand" evidence="4">
    <location>
        <begin position="118"/>
        <end position="151"/>
    </location>
</feature>
<evidence type="ECO:0000256" key="3">
    <source>
        <dbReference type="ARBA" id="ARBA00037722"/>
    </source>
</evidence>
<comment type="function">
    <text evidence="3">Troponin is the central regulatory protein of striated muscle contraction. Tn consists of three components: Tn-I which is the inhibitor of actomyosin ATPase, Tn-T which contains the binding site for tropomyosin and Tn-C. The binding of calcium to Tn-C abolishes the inhibitory action of Tn on actin filaments.</text>
</comment>
<keyword evidence="2" id="KW-0106">Calcium</keyword>
<dbReference type="InterPro" id="IPR011992">
    <property type="entry name" value="EF-hand-dom_pair"/>
</dbReference>
<dbReference type="AlphaFoldDB" id="A0A553PQL6"/>
<dbReference type="EMBL" id="VCGU01000002">
    <property type="protein sequence ID" value="TRY79978.1"/>
    <property type="molecule type" value="Genomic_DNA"/>
</dbReference>
<dbReference type="CDD" id="cd00051">
    <property type="entry name" value="EFh"/>
    <property type="match status" value="2"/>
</dbReference>
<organism evidence="5 6">
    <name type="scientific">Tigriopus californicus</name>
    <name type="common">Marine copepod</name>
    <dbReference type="NCBI Taxonomy" id="6832"/>
    <lineage>
        <taxon>Eukaryota</taxon>
        <taxon>Metazoa</taxon>
        <taxon>Ecdysozoa</taxon>
        <taxon>Arthropoda</taxon>
        <taxon>Crustacea</taxon>
        <taxon>Multicrustacea</taxon>
        <taxon>Hexanauplia</taxon>
        <taxon>Copepoda</taxon>
        <taxon>Harpacticoida</taxon>
        <taxon>Harpacticidae</taxon>
        <taxon>Tigriopus</taxon>
    </lineage>
</organism>
<feature type="domain" description="EF-hand" evidence="4">
    <location>
        <begin position="82"/>
        <end position="117"/>
    </location>
</feature>
<dbReference type="PROSITE" id="PS50222">
    <property type="entry name" value="EF_HAND_2"/>
    <property type="match status" value="4"/>
</dbReference>
<dbReference type="Gene3D" id="1.10.238.10">
    <property type="entry name" value="EF-hand"/>
    <property type="match status" value="2"/>
</dbReference>
<feature type="domain" description="EF-hand" evidence="4">
    <location>
        <begin position="45"/>
        <end position="80"/>
    </location>
</feature>
<dbReference type="PROSITE" id="PS00018">
    <property type="entry name" value="EF_HAND_1"/>
    <property type="match status" value="4"/>
</dbReference>
<keyword evidence="6" id="KW-1185">Reference proteome</keyword>
<dbReference type="SMART" id="SM00054">
    <property type="entry name" value="EFh"/>
    <property type="match status" value="4"/>
</dbReference>
<dbReference type="GO" id="GO:0005509">
    <property type="term" value="F:calcium ion binding"/>
    <property type="evidence" value="ECO:0007669"/>
    <property type="project" value="InterPro"/>
</dbReference>
<keyword evidence="1" id="KW-0677">Repeat</keyword>
<evidence type="ECO:0000259" key="4">
    <source>
        <dbReference type="PROSITE" id="PS50222"/>
    </source>
</evidence>
<comment type="caution">
    <text evidence="5">The sequence shown here is derived from an EMBL/GenBank/DDBJ whole genome shotgun (WGS) entry which is preliminary data.</text>
</comment>
<reference evidence="5 6" key="1">
    <citation type="journal article" date="2018" name="Nat. Ecol. Evol.">
        <title>Genomic signatures of mitonuclear coevolution across populations of Tigriopus californicus.</title>
        <authorList>
            <person name="Barreto F.S."/>
            <person name="Watson E.T."/>
            <person name="Lima T.G."/>
            <person name="Willett C.S."/>
            <person name="Edmands S."/>
            <person name="Li W."/>
            <person name="Burton R.S."/>
        </authorList>
    </citation>
    <scope>NUCLEOTIDE SEQUENCE [LARGE SCALE GENOMIC DNA]</scope>
    <source>
        <strain evidence="5 6">San Diego</strain>
    </source>
</reference>
<dbReference type="PANTHER" id="PTHR23048">
    <property type="entry name" value="MYOSIN LIGHT CHAIN 1, 3"/>
    <property type="match status" value="1"/>
</dbReference>
<sequence>MAAKDLSELQRLEFKEAFQEFDKDGSGTISTKELLPILRAIGQNPTEDEILNLVIEFDMNGDGTIDFEEFLEMMTKQSKDIDQTQEIKEAFKIFDRDGNGYIDAKELKMVVTRMGEALTAAEAEEFMQEADINGDGKLDYEEFLKMMMLGC</sequence>
<dbReference type="InterPro" id="IPR002048">
    <property type="entry name" value="EF_hand_dom"/>
</dbReference>
<gene>
    <name evidence="5" type="ORF">TCAL_07547</name>
</gene>
<feature type="domain" description="EF-hand" evidence="4">
    <location>
        <begin position="9"/>
        <end position="44"/>
    </location>
</feature>
<dbReference type="SUPFAM" id="SSF47473">
    <property type="entry name" value="EF-hand"/>
    <property type="match status" value="1"/>
</dbReference>
<dbReference type="PANTHER" id="PTHR23048:SF0">
    <property type="entry name" value="CALMODULIN LIKE 3"/>
    <property type="match status" value="1"/>
</dbReference>
<dbReference type="InterPro" id="IPR018247">
    <property type="entry name" value="EF_Hand_1_Ca_BS"/>
</dbReference>
<dbReference type="Pfam" id="PF13499">
    <property type="entry name" value="EF-hand_7"/>
    <property type="match status" value="2"/>
</dbReference>
<evidence type="ECO:0000313" key="6">
    <source>
        <dbReference type="Proteomes" id="UP000318571"/>
    </source>
</evidence>
<evidence type="ECO:0000256" key="1">
    <source>
        <dbReference type="ARBA" id="ARBA00022737"/>
    </source>
</evidence>
<dbReference type="GO" id="GO:0016460">
    <property type="term" value="C:myosin II complex"/>
    <property type="evidence" value="ECO:0007669"/>
    <property type="project" value="TreeGrafter"/>
</dbReference>
<protein>
    <recommendedName>
        <fullName evidence="4">EF-hand domain-containing protein</fullName>
    </recommendedName>
</protein>
<dbReference type="InterPro" id="IPR050230">
    <property type="entry name" value="CALM/Myosin/TropC-like"/>
</dbReference>
<dbReference type="OrthoDB" id="26525at2759"/>